<comment type="subcellular location">
    <subcellularLocation>
        <location evidence="1">Membrane</location>
        <topology evidence="1">Multi-pass membrane protein</topology>
    </subcellularLocation>
</comment>
<dbReference type="EMBL" id="LMTZ01000095">
    <property type="protein sequence ID" value="KST66720.1"/>
    <property type="molecule type" value="Genomic_DNA"/>
</dbReference>
<keyword evidence="4 5" id="KW-0472">Membrane</keyword>
<dbReference type="Proteomes" id="UP000053372">
    <property type="component" value="Unassembled WGS sequence"/>
</dbReference>
<evidence type="ECO:0000256" key="4">
    <source>
        <dbReference type="ARBA" id="ARBA00023136"/>
    </source>
</evidence>
<feature type="transmembrane region" description="Helical" evidence="5">
    <location>
        <begin position="57"/>
        <end position="90"/>
    </location>
</feature>
<keyword evidence="3 5" id="KW-1133">Transmembrane helix</keyword>
<dbReference type="InterPro" id="IPR019109">
    <property type="entry name" value="MamF_MmsF"/>
</dbReference>
<comment type="caution">
    <text evidence="7">The sequence shown here is derived from an EMBL/GenBank/DDBJ whole genome shotgun (WGS) entry which is preliminary data.</text>
</comment>
<name>A0A0V7ZPU5_9CYAN</name>
<sequence length="115" mass="12844">MQNQEREANLWAMFLHLSLLGGYIIPFGGFIAPVIIWQLKKDELPILDIHGKMAVNWLISSLIYGAIFSCLTIVFIGIPLLALLGVLGVLFPIIAGIKANNSEFWKYPFSLTILK</sequence>
<proteinExistence type="predicted"/>
<keyword evidence="8" id="KW-1185">Reference proteome</keyword>
<gene>
    <name evidence="6" type="ORF">BC008_25520</name>
    <name evidence="7" type="ORF">BC008_26045</name>
</gene>
<dbReference type="AlphaFoldDB" id="A0A0V7ZPU5"/>
<dbReference type="EMBL" id="LMTZ01000097">
    <property type="protein sequence ID" value="KST66399.1"/>
    <property type="molecule type" value="Genomic_DNA"/>
</dbReference>
<protein>
    <recommendedName>
        <fullName evidence="9">Orotate phosphoribosyltransferase</fullName>
    </recommendedName>
</protein>
<evidence type="ECO:0000256" key="2">
    <source>
        <dbReference type="ARBA" id="ARBA00022692"/>
    </source>
</evidence>
<keyword evidence="2 5" id="KW-0812">Transmembrane</keyword>
<feature type="transmembrane region" description="Helical" evidence="5">
    <location>
        <begin position="12"/>
        <end position="37"/>
    </location>
</feature>
<reference evidence="7 8" key="1">
    <citation type="journal article" date="2015" name="Genome Announc.">
        <title>Draft Genome of the Euendolithic (true boring) Cyanobacterium Mastigocoleus testarum strain BC008.</title>
        <authorList>
            <person name="Guida B.S."/>
            <person name="Garcia-Pichel F."/>
        </authorList>
    </citation>
    <scope>NUCLEOTIDE SEQUENCE [LARGE SCALE GENOMIC DNA]</scope>
    <source>
        <strain evidence="7 8">BC008</strain>
    </source>
</reference>
<evidence type="ECO:0000256" key="5">
    <source>
        <dbReference type="SAM" id="Phobius"/>
    </source>
</evidence>
<evidence type="ECO:0008006" key="9">
    <source>
        <dbReference type="Google" id="ProtNLM"/>
    </source>
</evidence>
<evidence type="ECO:0000313" key="8">
    <source>
        <dbReference type="Proteomes" id="UP000053372"/>
    </source>
</evidence>
<evidence type="ECO:0000256" key="1">
    <source>
        <dbReference type="ARBA" id="ARBA00004141"/>
    </source>
</evidence>
<organism evidence="7 8">
    <name type="scientific">Mastigocoleus testarum BC008</name>
    <dbReference type="NCBI Taxonomy" id="371196"/>
    <lineage>
        <taxon>Bacteria</taxon>
        <taxon>Bacillati</taxon>
        <taxon>Cyanobacteriota</taxon>
        <taxon>Cyanophyceae</taxon>
        <taxon>Nostocales</taxon>
        <taxon>Hapalosiphonaceae</taxon>
        <taxon>Mastigocoleus</taxon>
    </lineage>
</organism>
<evidence type="ECO:0000313" key="6">
    <source>
        <dbReference type="EMBL" id="KST66399.1"/>
    </source>
</evidence>
<evidence type="ECO:0000256" key="3">
    <source>
        <dbReference type="ARBA" id="ARBA00022989"/>
    </source>
</evidence>
<accession>A0A0V7ZPU5</accession>
<dbReference type="Pfam" id="PF09685">
    <property type="entry name" value="MamF_MmsF"/>
    <property type="match status" value="1"/>
</dbReference>
<evidence type="ECO:0000313" key="7">
    <source>
        <dbReference type="EMBL" id="KST66720.1"/>
    </source>
</evidence>